<feature type="transmembrane region" description="Helical" evidence="1">
    <location>
        <begin position="64"/>
        <end position="82"/>
    </location>
</feature>
<dbReference type="RefSeq" id="WP_126519798.1">
    <property type="nucleotide sequence ID" value="NZ_RXNU01000003.1"/>
</dbReference>
<feature type="transmembrane region" description="Helical" evidence="1">
    <location>
        <begin position="32"/>
        <end position="52"/>
    </location>
</feature>
<feature type="transmembrane region" description="Helical" evidence="1">
    <location>
        <begin position="6"/>
        <end position="25"/>
    </location>
</feature>
<dbReference type="AlphaFoldDB" id="A0A3S0KW31"/>
<comment type="caution">
    <text evidence="2">The sequence shown here is derived from an EMBL/GenBank/DDBJ whole genome shotgun (WGS) entry which is preliminary data.</text>
</comment>
<evidence type="ECO:0000313" key="3">
    <source>
        <dbReference type="Proteomes" id="UP000267448"/>
    </source>
</evidence>
<keyword evidence="1" id="KW-1133">Transmembrane helix</keyword>
<keyword evidence="1" id="KW-0812">Transmembrane</keyword>
<gene>
    <name evidence="2" type="ORF">EKG38_08340</name>
</gene>
<organism evidence="2 3">
    <name type="scientific">Shewanella canadensis</name>
    <dbReference type="NCBI Taxonomy" id="271096"/>
    <lineage>
        <taxon>Bacteria</taxon>
        <taxon>Pseudomonadati</taxon>
        <taxon>Pseudomonadota</taxon>
        <taxon>Gammaproteobacteria</taxon>
        <taxon>Alteromonadales</taxon>
        <taxon>Shewanellaceae</taxon>
        <taxon>Shewanella</taxon>
    </lineage>
</organism>
<evidence type="ECO:0000256" key="1">
    <source>
        <dbReference type="SAM" id="Phobius"/>
    </source>
</evidence>
<evidence type="ECO:0008006" key="4">
    <source>
        <dbReference type="Google" id="ProtNLM"/>
    </source>
</evidence>
<name>A0A3S0KW31_9GAMM</name>
<dbReference type="OrthoDB" id="6400578at2"/>
<accession>A0A3S0KW31</accession>
<reference evidence="2 3" key="1">
    <citation type="submission" date="2018-12" db="EMBL/GenBank/DDBJ databases">
        <authorList>
            <person name="Yu L."/>
        </authorList>
    </citation>
    <scope>NUCLEOTIDE SEQUENCE [LARGE SCALE GENOMIC DNA]</scope>
    <source>
        <strain evidence="2 3">HAW-EB2</strain>
    </source>
</reference>
<keyword evidence="1" id="KW-0472">Membrane</keyword>
<sequence length="92" mass="10120">MELLEFFIMGILFTLGVQAFAYLSIKVKMPWYAWAGLITGGLTLLFGIGWAGSSFIENVPQSGSLGLTVFCLPGLLLMAFIIRKYLPKGTRL</sequence>
<keyword evidence="3" id="KW-1185">Reference proteome</keyword>
<proteinExistence type="predicted"/>
<dbReference type="Proteomes" id="UP000267448">
    <property type="component" value="Unassembled WGS sequence"/>
</dbReference>
<dbReference type="EMBL" id="RXNU01000003">
    <property type="protein sequence ID" value="RTR39790.1"/>
    <property type="molecule type" value="Genomic_DNA"/>
</dbReference>
<protein>
    <recommendedName>
        <fullName evidence="4">Tetrachloroethene dehalogenase</fullName>
    </recommendedName>
</protein>
<evidence type="ECO:0000313" key="2">
    <source>
        <dbReference type="EMBL" id="RTR39790.1"/>
    </source>
</evidence>